<organism evidence="3 4">
    <name type="scientific">Gymnopilus dilepis</name>
    <dbReference type="NCBI Taxonomy" id="231916"/>
    <lineage>
        <taxon>Eukaryota</taxon>
        <taxon>Fungi</taxon>
        <taxon>Dikarya</taxon>
        <taxon>Basidiomycota</taxon>
        <taxon>Agaricomycotina</taxon>
        <taxon>Agaricomycetes</taxon>
        <taxon>Agaricomycetidae</taxon>
        <taxon>Agaricales</taxon>
        <taxon>Agaricineae</taxon>
        <taxon>Hymenogastraceae</taxon>
        <taxon>Gymnopilus</taxon>
    </lineage>
</organism>
<gene>
    <name evidence="3" type="ORF">CVT26_006345</name>
</gene>
<name>A0A409WBT2_9AGAR</name>
<keyword evidence="1" id="KW-0732">Signal</keyword>
<dbReference type="PANTHER" id="PTHR10963">
    <property type="entry name" value="GLYCOSYL HYDROLASE-RELATED"/>
    <property type="match status" value="1"/>
</dbReference>
<dbReference type="PANTHER" id="PTHR10963:SF24">
    <property type="entry name" value="GLYCOSIDASE C21B10.07-RELATED"/>
    <property type="match status" value="1"/>
</dbReference>
<feature type="domain" description="GH16" evidence="2">
    <location>
        <begin position="2"/>
        <end position="272"/>
    </location>
</feature>
<evidence type="ECO:0000313" key="3">
    <source>
        <dbReference type="EMBL" id="PPQ75939.1"/>
    </source>
</evidence>
<dbReference type="AlphaFoldDB" id="A0A409WBT2"/>
<comment type="caution">
    <text evidence="3">The sequence shown here is derived from an EMBL/GenBank/DDBJ whole genome shotgun (WGS) entry which is preliminary data.</text>
</comment>
<dbReference type="InParanoid" id="A0A409WBT2"/>
<protein>
    <recommendedName>
        <fullName evidence="2">GH16 domain-containing protein</fullName>
    </recommendedName>
</protein>
<dbReference type="Proteomes" id="UP000284706">
    <property type="component" value="Unassembled WGS sequence"/>
</dbReference>
<feature type="non-terminal residue" evidence="3">
    <location>
        <position position="272"/>
    </location>
</feature>
<evidence type="ECO:0000256" key="1">
    <source>
        <dbReference type="SAM" id="SignalP"/>
    </source>
</evidence>
<dbReference type="InterPro" id="IPR050546">
    <property type="entry name" value="Glycosyl_Hydrlase_16"/>
</dbReference>
<reference evidence="3 4" key="1">
    <citation type="journal article" date="2018" name="Evol. Lett.">
        <title>Horizontal gene cluster transfer increased hallucinogenic mushroom diversity.</title>
        <authorList>
            <person name="Reynolds H.T."/>
            <person name="Vijayakumar V."/>
            <person name="Gluck-Thaler E."/>
            <person name="Korotkin H.B."/>
            <person name="Matheny P.B."/>
            <person name="Slot J.C."/>
        </authorList>
    </citation>
    <scope>NUCLEOTIDE SEQUENCE [LARGE SCALE GENOMIC DNA]</scope>
    <source>
        <strain evidence="3 4">SRW20</strain>
    </source>
</reference>
<dbReference type="EMBL" id="NHYE01005213">
    <property type="protein sequence ID" value="PPQ75939.1"/>
    <property type="molecule type" value="Genomic_DNA"/>
</dbReference>
<dbReference type="OrthoDB" id="192832at2759"/>
<evidence type="ECO:0000313" key="4">
    <source>
        <dbReference type="Proteomes" id="UP000284706"/>
    </source>
</evidence>
<dbReference type="PROSITE" id="PS51762">
    <property type="entry name" value="GH16_2"/>
    <property type="match status" value="1"/>
</dbReference>
<proteinExistence type="predicted"/>
<keyword evidence="4" id="KW-1185">Reference proteome</keyword>
<dbReference type="Pfam" id="PF26113">
    <property type="entry name" value="GH16_XgeA"/>
    <property type="match status" value="1"/>
</dbReference>
<evidence type="ECO:0000259" key="2">
    <source>
        <dbReference type="PROSITE" id="PS51762"/>
    </source>
</evidence>
<feature type="chain" id="PRO_5019103486" description="GH16 domain-containing protein" evidence="1">
    <location>
        <begin position="17"/>
        <end position="272"/>
    </location>
</feature>
<dbReference type="InterPro" id="IPR013320">
    <property type="entry name" value="ConA-like_dom_sf"/>
</dbReference>
<dbReference type="InterPro" id="IPR000757">
    <property type="entry name" value="Beta-glucanase-like"/>
</dbReference>
<feature type="signal peptide" evidence="1">
    <location>
        <begin position="1"/>
        <end position="16"/>
    </location>
</feature>
<accession>A0A409WBT2</accession>
<dbReference type="GO" id="GO:0004553">
    <property type="term" value="F:hydrolase activity, hydrolyzing O-glycosyl compounds"/>
    <property type="evidence" value="ECO:0007669"/>
    <property type="project" value="InterPro"/>
</dbReference>
<dbReference type="SUPFAM" id="SSF49899">
    <property type="entry name" value="Concanavalin A-like lectins/glucanases"/>
    <property type="match status" value="1"/>
</dbReference>
<sequence>MLRWCTLFTFAGAAFCQRLQLARNYSGQGFFDLWNFKTGNDVHDFFGGPGNMGTVNFTDQVFALAQNLTTVNSVGNVVVKVDDFTSAAPNGTYGRNTVQMVSKDQIGPGSLVILDAVHLPFGCSVWPALWMRGQQWPQDGEIDIVENVNLAKNNQYSLHTENGCTHPAEGAVQETGKVITTNCSSADNGNSGCLVADNINSYGSAFAQNGGGAFAMLWNDDGIKLWFFERNDIPSDLSTENPDPSGWSTPSAFYPNSSCPTQQFFGSQFLIL</sequence>
<dbReference type="GO" id="GO:0009251">
    <property type="term" value="P:glucan catabolic process"/>
    <property type="evidence" value="ECO:0007669"/>
    <property type="project" value="TreeGrafter"/>
</dbReference>
<dbReference type="STRING" id="231916.A0A409WBT2"/>
<dbReference type="Gene3D" id="2.60.120.200">
    <property type="match status" value="1"/>
</dbReference>